<evidence type="ECO:0000313" key="3">
    <source>
        <dbReference type="Proteomes" id="UP000235122"/>
    </source>
</evidence>
<dbReference type="Proteomes" id="UP000235122">
    <property type="component" value="Unassembled WGS sequence"/>
</dbReference>
<name>A0A2I1IQ41_9ACTO</name>
<dbReference type="Pfam" id="PF09234">
    <property type="entry name" value="DUF1963"/>
    <property type="match status" value="1"/>
</dbReference>
<protein>
    <submittedName>
        <fullName evidence="2">DUF1963 domain-containing protein</fullName>
    </submittedName>
</protein>
<sequence>MAGAAISWRRGARSRSLSLVGLFQRLIRFFRGEGVPKGTQAAAKGTQVGPPQPARPERQLPARKPTPPFPGDPRLDQVAHGVREATKTPAIYLVPTTGKPTLAGDKLGGFPLLDARGVPQHSDGYLSLLAQIDLAGLPHHLQWLPERGLLQIFVGTDPQFGRQISPLVRLAVKPASIGQKAESRTHELYEEAMAGANFAADGEVSVRPRAGYEYISPSEAGFAKCYVDEYNKVFADQPISGLEELRQYGIYDEVVNTFPLNTAPRLGGRADWCQHEPAQTGTHVLFACGGGQLRTATSVVDLLGANTQRAGAVTVTDTDTFADATWWWAQPDED</sequence>
<dbReference type="EMBL" id="PKKO01000001">
    <property type="protein sequence ID" value="PKY73246.1"/>
    <property type="molecule type" value="Genomic_DNA"/>
</dbReference>
<dbReference type="InterPro" id="IPR015315">
    <property type="entry name" value="DUF1963"/>
</dbReference>
<dbReference type="InterPro" id="IPR035948">
    <property type="entry name" value="YwqG-like_sf"/>
</dbReference>
<dbReference type="PANTHER" id="PTHR36436">
    <property type="entry name" value="SLL5081 PROTEIN"/>
    <property type="match status" value="1"/>
</dbReference>
<dbReference type="Gene3D" id="2.30.320.10">
    <property type="entry name" value="YwqG-like"/>
    <property type="match status" value="1"/>
</dbReference>
<evidence type="ECO:0000313" key="2">
    <source>
        <dbReference type="EMBL" id="PKY73246.1"/>
    </source>
</evidence>
<dbReference type="AlphaFoldDB" id="A0A2I1IQ41"/>
<dbReference type="SUPFAM" id="SSF103032">
    <property type="entry name" value="Hypothetical protein YwqG"/>
    <property type="match status" value="1"/>
</dbReference>
<gene>
    <name evidence="2" type="ORF">CYJ19_01260</name>
</gene>
<keyword evidence="3" id="KW-1185">Reference proteome</keyword>
<organism evidence="2 3">
    <name type="scientific">Winkia neuii</name>
    <dbReference type="NCBI Taxonomy" id="33007"/>
    <lineage>
        <taxon>Bacteria</taxon>
        <taxon>Bacillati</taxon>
        <taxon>Actinomycetota</taxon>
        <taxon>Actinomycetes</taxon>
        <taxon>Actinomycetales</taxon>
        <taxon>Actinomycetaceae</taxon>
        <taxon>Winkia</taxon>
    </lineage>
</organism>
<evidence type="ECO:0000256" key="1">
    <source>
        <dbReference type="SAM" id="MobiDB-lite"/>
    </source>
</evidence>
<proteinExistence type="predicted"/>
<feature type="region of interest" description="Disordered" evidence="1">
    <location>
        <begin position="37"/>
        <end position="74"/>
    </location>
</feature>
<accession>A0A2I1IQ41</accession>
<reference evidence="2 3" key="1">
    <citation type="submission" date="2017-12" db="EMBL/GenBank/DDBJ databases">
        <title>Phylogenetic diversity of female urinary microbiome.</title>
        <authorList>
            <person name="Thomas-White K."/>
            <person name="Wolfe A.J."/>
        </authorList>
    </citation>
    <scope>NUCLEOTIDE SEQUENCE [LARGE SCALE GENOMIC DNA]</scope>
    <source>
        <strain evidence="2 3">UMB0402</strain>
    </source>
</reference>
<dbReference type="STRING" id="33007.HMPREF3198_00889"/>
<dbReference type="PANTHER" id="PTHR36436:SF6">
    <property type="entry name" value="SLL5081 PROTEIN"/>
    <property type="match status" value="1"/>
</dbReference>
<comment type="caution">
    <text evidence="2">The sequence shown here is derived from an EMBL/GenBank/DDBJ whole genome shotgun (WGS) entry which is preliminary data.</text>
</comment>